<dbReference type="VEuPathDB" id="TriTrypDB:TcBrA4_0061490"/>
<dbReference type="VEuPathDB" id="TriTrypDB:TcCLB.508461.460"/>
<name>A0A2V2W4C1_TRYCR</name>
<dbReference type="VEuPathDB" id="TriTrypDB:TcG_00635"/>
<evidence type="ECO:0000256" key="1">
    <source>
        <dbReference type="SAM" id="Coils"/>
    </source>
</evidence>
<sequence>MKSVEYKLARLEEQNASLRQKLRHQENEISRLSVRESQLKEARRMPLLQKRLNTALTEREELECQLAETRGREARLSDEVKLLRMFIKISENPEIAETARQYVSHERIQVELKVLGEQLRSIATERDEYKKRVLLSCEEAECYRDKWNASLEEKRKLEEYIKKLVAEQPLVPTVIPSPSCRMVERCASCGADTATRKTNEDFDLDEMQYLRRSLEEEKARSEALQETIDALYEQQRGQRRSCSLERRITSPLASGSEPDIAGKDGTSAGIYTLRQKIDFVESECRLVKNRWHALREQNKILLSRISELELTEAAGRGQIQQLSGECEQLRRELEFVLKARTLIACHHDEPVDNEAPKEKNGLTP</sequence>
<reference evidence="2 3" key="1">
    <citation type="journal article" date="2018" name="Microb. Genom.">
        <title>Expanding an expanded genome: long-read sequencing of Trypanosoma cruzi.</title>
        <authorList>
            <person name="Berna L."/>
            <person name="Rodriguez M."/>
            <person name="Chiribao M.L."/>
            <person name="Parodi-Talice A."/>
            <person name="Pita S."/>
            <person name="Rijo G."/>
            <person name="Alvarez-Valin F."/>
            <person name="Robello C."/>
        </authorList>
    </citation>
    <scope>NUCLEOTIDE SEQUENCE [LARGE SCALE GENOMIC DNA]</scope>
    <source>
        <strain evidence="2 3">Dm28c</strain>
    </source>
</reference>
<comment type="caution">
    <text evidence="2">The sequence shown here is derived from an EMBL/GenBank/DDBJ whole genome shotgun (WGS) entry which is preliminary data.</text>
</comment>
<dbReference type="VEuPathDB" id="TriTrypDB:C4B63_2g695"/>
<feature type="coiled-coil region" evidence="1">
    <location>
        <begin position="1"/>
        <end position="79"/>
    </location>
</feature>
<keyword evidence="1" id="KW-0175">Coiled coil</keyword>
<dbReference type="VEuPathDB" id="TriTrypDB:ECC02_001327"/>
<dbReference type="VEuPathDB" id="TriTrypDB:TcCL_NonESM00141"/>
<dbReference type="VEuPathDB" id="TriTrypDB:C3747_1g653"/>
<organism evidence="2 3">
    <name type="scientific">Trypanosoma cruzi</name>
    <dbReference type="NCBI Taxonomy" id="5693"/>
    <lineage>
        <taxon>Eukaryota</taxon>
        <taxon>Discoba</taxon>
        <taxon>Euglenozoa</taxon>
        <taxon>Kinetoplastea</taxon>
        <taxon>Metakinetoplastina</taxon>
        <taxon>Trypanosomatida</taxon>
        <taxon>Trypanosomatidae</taxon>
        <taxon>Trypanosoma</taxon>
        <taxon>Schizotrypanum</taxon>
    </lineage>
</organism>
<dbReference type="VEuPathDB" id="TriTrypDB:TCSYLVIO_005777"/>
<dbReference type="Proteomes" id="UP000246121">
    <property type="component" value="Unassembled WGS sequence"/>
</dbReference>
<dbReference type="VEuPathDB" id="TriTrypDB:Tc_MARK_4401"/>
<dbReference type="VEuPathDB" id="TriTrypDB:TCDM_00112"/>
<dbReference type="AlphaFoldDB" id="A0A2V2W4C1"/>
<dbReference type="VEuPathDB" id="TriTrypDB:BCY84_14155"/>
<feature type="coiled-coil region" evidence="1">
    <location>
        <begin position="204"/>
        <end position="234"/>
    </location>
</feature>
<dbReference type="EMBL" id="PRFA01000002">
    <property type="protein sequence ID" value="PWV02513.1"/>
    <property type="molecule type" value="Genomic_DNA"/>
</dbReference>
<protein>
    <submittedName>
        <fullName evidence="2">Uncharacterized protein</fullName>
    </submittedName>
</protein>
<proteinExistence type="predicted"/>
<gene>
    <name evidence="2" type="ORF">C4B63_2g695</name>
</gene>
<evidence type="ECO:0000313" key="3">
    <source>
        <dbReference type="Proteomes" id="UP000246121"/>
    </source>
</evidence>
<accession>A0A2V2W4C1</accession>
<evidence type="ECO:0000313" key="2">
    <source>
        <dbReference type="EMBL" id="PWV02513.1"/>
    </source>
</evidence>
<dbReference type="VEuPathDB" id="TriTrypDB:TcYC6_0070020"/>